<sequence>MKPTKFMFINKDGKSDSLSHSHKDERIQIHSHVQKGRRYKKSDDGIVQGSQLPLLQPGPASSQSKDPRKQSSGKAASREEESTQKGSSFPQRRERPSTALARQQSHDQQDPNIDPLLWDYSQLPISPSVSPSSVPTFPASAEENFDPFDVTCVKVDEAVYGLLQYFLRRFHPNIWHLERAIRPDHAYTFRYDAMTVVQGCLHDEYNMYALLAHMSSYMYGIERITPVGDWDFYMHKALKASQNYVQSGNLITGRMIFNTFSLACAEWYRYNHDNAYVHFKAAKLMSDSIGGLRMLDAPLAELLLTGDAYVAGELKTKPLWSDADFDNGDDHPMTAYALQELQNLLSGIVPTASGLLTSSHQDIIPSGLRWVILDLAVVLSVLKSSLSTDPTVAQPSSAEGLHWTHIRSMAIRHRLLQMELHDARSDAIRTAIVLWMFICFTVSGRKRSAKVIAPFLRETLLEISDDQWQSHAEIHLWVLTIGALCATLGSEEHSWFVTQMDSSLKESVRSSDQVFGILVGLSTKFFYHEPAQKYNLRAIADDIQDLRRTREASRTKSKSRAESPRV</sequence>
<dbReference type="HOGENOM" id="CLU_028343_1_0_1"/>
<evidence type="ECO:0000256" key="1">
    <source>
        <dbReference type="SAM" id="MobiDB-lite"/>
    </source>
</evidence>
<dbReference type="STRING" id="5601.A0A0D2FN01"/>
<reference evidence="2 3" key="1">
    <citation type="submission" date="2015-01" db="EMBL/GenBank/DDBJ databases">
        <title>The Genome Sequence of Capronia semiimmersa CBS27337.</title>
        <authorList>
            <consortium name="The Broad Institute Genomics Platform"/>
            <person name="Cuomo C."/>
            <person name="de Hoog S."/>
            <person name="Gorbushina A."/>
            <person name="Stielow B."/>
            <person name="Teixiera M."/>
            <person name="Abouelleil A."/>
            <person name="Chapman S.B."/>
            <person name="Priest M."/>
            <person name="Young S.K."/>
            <person name="Wortman J."/>
            <person name="Nusbaum C."/>
            <person name="Birren B."/>
        </authorList>
    </citation>
    <scope>NUCLEOTIDE SEQUENCE [LARGE SCALE GENOMIC DNA]</scope>
    <source>
        <strain evidence="2 3">CBS 27337</strain>
    </source>
</reference>
<protein>
    <recommendedName>
        <fullName evidence="4">Transcription factor domain-containing protein</fullName>
    </recommendedName>
</protein>
<dbReference type="AlphaFoldDB" id="A0A0D2FN01"/>
<name>A0A0D2FN01_9EURO</name>
<feature type="compositionally biased region" description="Polar residues" evidence="1">
    <location>
        <begin position="48"/>
        <end position="74"/>
    </location>
</feature>
<evidence type="ECO:0000313" key="3">
    <source>
        <dbReference type="Proteomes" id="UP000054266"/>
    </source>
</evidence>
<feature type="compositionally biased region" description="Basic and acidic residues" evidence="1">
    <location>
        <begin position="11"/>
        <end position="28"/>
    </location>
</feature>
<dbReference type="EMBL" id="KN846958">
    <property type="protein sequence ID" value="KIW69578.1"/>
    <property type="molecule type" value="Genomic_DNA"/>
</dbReference>
<feature type="region of interest" description="Disordered" evidence="1">
    <location>
        <begin position="1"/>
        <end position="113"/>
    </location>
</feature>
<organism evidence="2 3">
    <name type="scientific">Phialophora macrospora</name>
    <dbReference type="NCBI Taxonomy" id="1851006"/>
    <lineage>
        <taxon>Eukaryota</taxon>
        <taxon>Fungi</taxon>
        <taxon>Dikarya</taxon>
        <taxon>Ascomycota</taxon>
        <taxon>Pezizomycotina</taxon>
        <taxon>Eurotiomycetes</taxon>
        <taxon>Chaetothyriomycetidae</taxon>
        <taxon>Chaetothyriales</taxon>
        <taxon>Herpotrichiellaceae</taxon>
        <taxon>Phialophora</taxon>
    </lineage>
</organism>
<dbReference type="PANTHER" id="PTHR37540">
    <property type="entry name" value="TRANSCRIPTION FACTOR (ACR-2), PUTATIVE-RELATED-RELATED"/>
    <property type="match status" value="1"/>
</dbReference>
<dbReference type="PANTHER" id="PTHR37540:SF5">
    <property type="entry name" value="TRANSCRIPTION FACTOR DOMAIN-CONTAINING PROTEIN"/>
    <property type="match status" value="1"/>
</dbReference>
<evidence type="ECO:0000313" key="2">
    <source>
        <dbReference type="EMBL" id="KIW69578.1"/>
    </source>
</evidence>
<evidence type="ECO:0008006" key="4">
    <source>
        <dbReference type="Google" id="ProtNLM"/>
    </source>
</evidence>
<proteinExistence type="predicted"/>
<gene>
    <name evidence="2" type="ORF">PV04_05448</name>
</gene>
<keyword evidence="3" id="KW-1185">Reference proteome</keyword>
<accession>A0A0D2FN01</accession>
<dbReference type="Proteomes" id="UP000054266">
    <property type="component" value="Unassembled WGS sequence"/>
</dbReference>